<sequence>MPYNPALDGLRAVSILLVVCFHCLIPGAGGGFAGLDVFFVLSGYLITTLLLAEHRHGGIDIGRFYARRALRLYPTLLLLVLVYLALAPWLWPKDDRWLVAGLTGTYLMDYALAFWNPPSTIGHVWSLGVEEKFYLLWPLLLPLLLRARRPVAWLLAAFAVLTAWRYFVALNWGWKQAYFSFDTHVTGIVLGAIAALARLKMSRPTVVIACIGLALTVALPSLPFVRITEGVTLRITLAELAAFVLVCHLAEHRDTPFLASRPMIYIGRLSYGIYLWHFLFIDIIDFERSLPPWVLLGEVILVSFPLAAICLHLVDVPIKRLRKKLQARDRRDRTAADLIRG</sequence>
<evidence type="ECO:0000259" key="2">
    <source>
        <dbReference type="Pfam" id="PF01757"/>
    </source>
</evidence>
<feature type="transmembrane region" description="Helical" evidence="1">
    <location>
        <begin position="178"/>
        <end position="199"/>
    </location>
</feature>
<keyword evidence="1" id="KW-1133">Transmembrane helix</keyword>
<dbReference type="GeneID" id="99718014"/>
<feature type="transmembrane region" description="Helical" evidence="1">
    <location>
        <begin position="12"/>
        <end position="29"/>
    </location>
</feature>
<dbReference type="InterPro" id="IPR050879">
    <property type="entry name" value="Acyltransferase_3"/>
</dbReference>
<feature type="transmembrane region" description="Helical" evidence="1">
    <location>
        <begin position="151"/>
        <end position="172"/>
    </location>
</feature>
<dbReference type="GO" id="GO:0000271">
    <property type="term" value="P:polysaccharide biosynthetic process"/>
    <property type="evidence" value="ECO:0007669"/>
    <property type="project" value="TreeGrafter"/>
</dbReference>
<evidence type="ECO:0000313" key="3">
    <source>
        <dbReference type="EMBL" id="MDP9972290.1"/>
    </source>
</evidence>
<name>A0AAW8EH69_VARPD</name>
<accession>A0AAW8EH69</accession>
<gene>
    <name evidence="3" type="ORF">J2W39_003532</name>
</gene>
<comment type="caution">
    <text evidence="3">The sequence shown here is derived from an EMBL/GenBank/DDBJ whole genome shotgun (WGS) entry which is preliminary data.</text>
</comment>
<feature type="transmembrane region" description="Helical" evidence="1">
    <location>
        <begin position="35"/>
        <end position="52"/>
    </location>
</feature>
<dbReference type="GO" id="GO:0016020">
    <property type="term" value="C:membrane"/>
    <property type="evidence" value="ECO:0007669"/>
    <property type="project" value="TreeGrafter"/>
</dbReference>
<feature type="transmembrane region" description="Helical" evidence="1">
    <location>
        <begin position="293"/>
        <end position="314"/>
    </location>
</feature>
<dbReference type="PANTHER" id="PTHR23028:SF53">
    <property type="entry name" value="ACYL_TRANSF_3 DOMAIN-CONTAINING PROTEIN"/>
    <property type="match status" value="1"/>
</dbReference>
<dbReference type="EMBL" id="JAUSRV010000008">
    <property type="protein sequence ID" value="MDP9972290.1"/>
    <property type="molecule type" value="Genomic_DNA"/>
</dbReference>
<feature type="transmembrane region" description="Helical" evidence="1">
    <location>
        <begin position="262"/>
        <end position="281"/>
    </location>
</feature>
<feature type="transmembrane region" description="Helical" evidence="1">
    <location>
        <begin position="231"/>
        <end position="250"/>
    </location>
</feature>
<dbReference type="Proteomes" id="UP001224845">
    <property type="component" value="Unassembled WGS sequence"/>
</dbReference>
<feature type="transmembrane region" description="Helical" evidence="1">
    <location>
        <begin position="72"/>
        <end position="91"/>
    </location>
</feature>
<proteinExistence type="predicted"/>
<dbReference type="Pfam" id="PF01757">
    <property type="entry name" value="Acyl_transf_3"/>
    <property type="match status" value="1"/>
</dbReference>
<keyword evidence="1" id="KW-0812">Transmembrane</keyword>
<dbReference type="InterPro" id="IPR002656">
    <property type="entry name" value="Acyl_transf_3_dom"/>
</dbReference>
<dbReference type="AlphaFoldDB" id="A0AAW8EH69"/>
<feature type="transmembrane region" description="Helical" evidence="1">
    <location>
        <begin position="206"/>
        <end position="225"/>
    </location>
</feature>
<organism evidence="3 4">
    <name type="scientific">Variovorax paradoxus</name>
    <dbReference type="NCBI Taxonomy" id="34073"/>
    <lineage>
        <taxon>Bacteria</taxon>
        <taxon>Pseudomonadati</taxon>
        <taxon>Pseudomonadota</taxon>
        <taxon>Betaproteobacteria</taxon>
        <taxon>Burkholderiales</taxon>
        <taxon>Comamonadaceae</taxon>
        <taxon>Variovorax</taxon>
    </lineage>
</organism>
<dbReference type="GO" id="GO:0016747">
    <property type="term" value="F:acyltransferase activity, transferring groups other than amino-acyl groups"/>
    <property type="evidence" value="ECO:0007669"/>
    <property type="project" value="InterPro"/>
</dbReference>
<dbReference type="RefSeq" id="WP_062364764.1">
    <property type="nucleotide sequence ID" value="NZ_CAIGKF010000001.1"/>
</dbReference>
<evidence type="ECO:0000256" key="1">
    <source>
        <dbReference type="SAM" id="Phobius"/>
    </source>
</evidence>
<reference evidence="3" key="1">
    <citation type="submission" date="2023-07" db="EMBL/GenBank/DDBJ databases">
        <title>Sorghum-associated microbial communities from plants grown in Nebraska, USA.</title>
        <authorList>
            <person name="Schachtman D."/>
        </authorList>
    </citation>
    <scope>NUCLEOTIDE SEQUENCE</scope>
    <source>
        <strain evidence="3">DS3315</strain>
    </source>
</reference>
<feature type="domain" description="Acyltransferase 3" evidence="2">
    <location>
        <begin position="5"/>
        <end position="309"/>
    </location>
</feature>
<keyword evidence="1" id="KW-0472">Membrane</keyword>
<protein>
    <submittedName>
        <fullName evidence="3">Peptidoglycan/LPS O-acetylase OafA/YrhL</fullName>
    </submittedName>
</protein>
<dbReference type="PANTHER" id="PTHR23028">
    <property type="entry name" value="ACETYLTRANSFERASE"/>
    <property type="match status" value="1"/>
</dbReference>
<evidence type="ECO:0000313" key="4">
    <source>
        <dbReference type="Proteomes" id="UP001224845"/>
    </source>
</evidence>